<dbReference type="Pfam" id="PF13173">
    <property type="entry name" value="AAA_14"/>
    <property type="match status" value="1"/>
</dbReference>
<dbReference type="InterPro" id="IPR041682">
    <property type="entry name" value="AAA_14"/>
</dbReference>
<reference evidence="3" key="1">
    <citation type="submission" date="2021-08" db="EMBL/GenBank/DDBJ databases">
        <title>Prevotella lacticifex sp. nov., isolated from rumen of cow.</title>
        <authorList>
            <person name="Shinkai T."/>
            <person name="Ikeyama N."/>
            <person name="Kumagai M."/>
            <person name="Ohmori H."/>
            <person name="Sakamoto M."/>
            <person name="Ohkuma M."/>
            <person name="Mitsumori M."/>
        </authorList>
    </citation>
    <scope>NUCLEOTIDE SEQUENCE</scope>
    <source>
        <strain evidence="3">JCM 8259</strain>
    </source>
</reference>
<dbReference type="EMBL" id="BPTT01000001">
    <property type="protein sequence ID" value="GJG34824.1"/>
    <property type="molecule type" value="Genomic_DNA"/>
</dbReference>
<name>A0AA37I5A9_XYLRU</name>
<proteinExistence type="predicted"/>
<evidence type="ECO:0000313" key="4">
    <source>
        <dbReference type="Proteomes" id="UP000887097"/>
    </source>
</evidence>
<dbReference type="InterPro" id="IPR027417">
    <property type="entry name" value="P-loop_NTPase"/>
</dbReference>
<sequence>MSLILCIFAIEKGVIIMKIEIEELERQVIERMRMDNPWWTSGKIPDDIHQMKSRLYLDSFYKVVKDVDVRRGIVLMGPRRVGKTIMIYHTVERLINDGVNPQSIIYLSIDTPIYNGMSLEMLLNIAKKSLAKQPTDQGLYVFYDEVQYLKDWELHLKSLVDTYRSTRFIVSGSAAAALKMKSTESGAGRFHDFALPPLTFNEYIHLQELDRLIVPKKIEWNQQVFNAFDTIDISQLNEHFIRYINYGGYPEVVFSKEIQQDPGRYMRRDIVDKVMLKDLPSLYGINDTQELYRLFIHIAYRSGCEFSYEEMSQESGIRKDIIRKYISYLESAFLIKVIHRVDANAKRMQRITQFKIYLTNPSLRCALFSPLTETDKTLGSMVETALFAQRIQRDDEEVFYANWKMGRENGEVDMVGLDRLRQKPIWAVEMKWSDRYFDVPSELKSLLSFMDKNHLVSAIVSSRTKYGIKNMENCNLTFMPSALYAYLLGYNTIEQKKY</sequence>
<feature type="domain" description="AAA" evidence="1">
    <location>
        <begin position="71"/>
        <end position="203"/>
    </location>
</feature>
<dbReference type="SUPFAM" id="SSF52540">
    <property type="entry name" value="P-loop containing nucleoside triphosphate hydrolases"/>
    <property type="match status" value="1"/>
</dbReference>
<comment type="caution">
    <text evidence="3">The sequence shown here is derived from an EMBL/GenBank/DDBJ whole genome shotgun (WGS) entry which is preliminary data.</text>
</comment>
<dbReference type="PANTHER" id="PTHR33295:SF18">
    <property type="entry name" value="AAA+ ATPASE DOMAIN-CONTAINING PROTEIN"/>
    <property type="match status" value="1"/>
</dbReference>
<protein>
    <recommendedName>
        <fullName evidence="5">ATPase</fullName>
    </recommendedName>
</protein>
<evidence type="ECO:0008006" key="5">
    <source>
        <dbReference type="Google" id="ProtNLM"/>
    </source>
</evidence>
<evidence type="ECO:0000259" key="1">
    <source>
        <dbReference type="Pfam" id="PF13173"/>
    </source>
</evidence>
<evidence type="ECO:0000259" key="2">
    <source>
        <dbReference type="Pfam" id="PF13635"/>
    </source>
</evidence>
<dbReference type="PANTHER" id="PTHR33295">
    <property type="entry name" value="ATPASE"/>
    <property type="match status" value="1"/>
</dbReference>
<gene>
    <name evidence="3" type="ORF">PRMUPPPA20_29330</name>
</gene>
<feature type="domain" description="DUF4143" evidence="2">
    <location>
        <begin position="277"/>
        <end position="433"/>
    </location>
</feature>
<dbReference type="AlphaFoldDB" id="A0AA37I5A9"/>
<evidence type="ECO:0000313" key="3">
    <source>
        <dbReference type="EMBL" id="GJG34824.1"/>
    </source>
</evidence>
<dbReference type="Proteomes" id="UP000887097">
    <property type="component" value="Unassembled WGS sequence"/>
</dbReference>
<dbReference type="InterPro" id="IPR025420">
    <property type="entry name" value="DUF4143"/>
</dbReference>
<organism evidence="3 4">
    <name type="scientific">Xylanibacter ruminicola</name>
    <name type="common">Prevotella ruminicola</name>
    <dbReference type="NCBI Taxonomy" id="839"/>
    <lineage>
        <taxon>Bacteria</taxon>
        <taxon>Pseudomonadati</taxon>
        <taxon>Bacteroidota</taxon>
        <taxon>Bacteroidia</taxon>
        <taxon>Bacteroidales</taxon>
        <taxon>Prevotellaceae</taxon>
        <taxon>Xylanibacter</taxon>
    </lineage>
</organism>
<accession>A0AA37I5A9</accession>
<dbReference type="Pfam" id="PF13635">
    <property type="entry name" value="DUF4143"/>
    <property type="match status" value="1"/>
</dbReference>